<evidence type="ECO:0000256" key="10">
    <source>
        <dbReference type="ARBA" id="ARBA00022967"/>
    </source>
</evidence>
<keyword evidence="16 18" id="KW-0472">Membrane</keyword>
<proteinExistence type="inferred from homology"/>
<dbReference type="InterPro" id="IPR001750">
    <property type="entry name" value="ND/Mrp_TM"/>
</dbReference>
<evidence type="ECO:0000256" key="14">
    <source>
        <dbReference type="ARBA" id="ARBA00023075"/>
    </source>
</evidence>
<evidence type="ECO:0000256" key="11">
    <source>
        <dbReference type="ARBA" id="ARBA00022982"/>
    </source>
</evidence>
<evidence type="ECO:0000256" key="5">
    <source>
        <dbReference type="ARBA" id="ARBA00021008"/>
    </source>
</evidence>
<evidence type="ECO:0000256" key="9">
    <source>
        <dbReference type="ARBA" id="ARBA00022792"/>
    </source>
</evidence>
<keyword evidence="7 18" id="KW-0679">Respiratory chain</keyword>
<name>B7SMB4_GEOPA</name>
<evidence type="ECO:0000256" key="2">
    <source>
        <dbReference type="ARBA" id="ARBA00004448"/>
    </source>
</evidence>
<gene>
    <name evidence="20" type="primary">ND2</name>
</gene>
<evidence type="ECO:0000313" key="20">
    <source>
        <dbReference type="EMBL" id="ABZ02008.1"/>
    </source>
</evidence>
<feature type="transmembrane region" description="Helical" evidence="18">
    <location>
        <begin position="191"/>
        <end position="209"/>
    </location>
</feature>
<evidence type="ECO:0000256" key="7">
    <source>
        <dbReference type="ARBA" id="ARBA00022660"/>
    </source>
</evidence>
<protein>
    <recommendedName>
        <fullName evidence="5 18">NADH-ubiquinone oxidoreductase chain 2</fullName>
        <ecNumber evidence="4 18">7.1.1.2</ecNumber>
    </recommendedName>
</protein>
<feature type="transmembrane region" description="Helical" evidence="18">
    <location>
        <begin position="230"/>
        <end position="249"/>
    </location>
</feature>
<comment type="similarity">
    <text evidence="3 18">Belongs to the complex I subunit 2 family.</text>
</comment>
<comment type="function">
    <text evidence="18">Core subunit of the mitochondrial membrane respiratory chain NADH dehydrogenase (Complex I) which catalyzes electron transfer from NADH through the respiratory chain, using ubiquinone as an electron acceptor. Essential for the catalytic activity and assembly of complex I.</text>
</comment>
<dbReference type="PANTHER" id="PTHR46552:SF1">
    <property type="entry name" value="NADH-UBIQUINONE OXIDOREDUCTASE CHAIN 2"/>
    <property type="match status" value="1"/>
</dbReference>
<dbReference type="AlphaFoldDB" id="B7SMB4"/>
<dbReference type="EC" id="7.1.1.2" evidence="4 18"/>
<keyword evidence="10 18" id="KW-1278">Translocase</keyword>
<dbReference type="InterPro" id="IPR050175">
    <property type="entry name" value="Complex_I_Subunit_2"/>
</dbReference>
<keyword evidence="6" id="KW-0813">Transport</keyword>
<keyword evidence="8 18" id="KW-0812">Transmembrane</keyword>
<evidence type="ECO:0000256" key="12">
    <source>
        <dbReference type="ARBA" id="ARBA00022989"/>
    </source>
</evidence>
<comment type="catalytic activity">
    <reaction evidence="17 18">
        <text>a ubiquinone + NADH + 5 H(+)(in) = a ubiquinol + NAD(+) + 4 H(+)(out)</text>
        <dbReference type="Rhea" id="RHEA:29091"/>
        <dbReference type="Rhea" id="RHEA-COMP:9565"/>
        <dbReference type="Rhea" id="RHEA-COMP:9566"/>
        <dbReference type="ChEBI" id="CHEBI:15378"/>
        <dbReference type="ChEBI" id="CHEBI:16389"/>
        <dbReference type="ChEBI" id="CHEBI:17976"/>
        <dbReference type="ChEBI" id="CHEBI:57540"/>
        <dbReference type="ChEBI" id="CHEBI:57945"/>
        <dbReference type="EC" id="7.1.1.2"/>
    </reaction>
</comment>
<accession>B7SMB4</accession>
<feature type="transmembrane region" description="Helical" evidence="18">
    <location>
        <begin position="261"/>
        <end position="282"/>
    </location>
</feature>
<evidence type="ECO:0000256" key="13">
    <source>
        <dbReference type="ARBA" id="ARBA00023027"/>
    </source>
</evidence>
<evidence type="ECO:0000256" key="4">
    <source>
        <dbReference type="ARBA" id="ARBA00012944"/>
    </source>
</evidence>
<dbReference type="Pfam" id="PF00361">
    <property type="entry name" value="Proton_antipo_M"/>
    <property type="match status" value="1"/>
</dbReference>
<feature type="transmembrane region" description="Helical" evidence="18">
    <location>
        <begin position="52"/>
        <end position="74"/>
    </location>
</feature>
<feature type="transmembrane region" description="Helical" evidence="18">
    <location>
        <begin position="303"/>
        <end position="323"/>
    </location>
</feature>
<geneLocation type="mitochondrion" evidence="20"/>
<reference evidence="20" key="1">
    <citation type="journal article" date="2008" name="BMC Genomics">
        <title>Comparative and phylogenomic studies on the mitochondrial genomes of Pentatomomorpha (Insecta: Hemiptera: Heteroptera).</title>
        <authorList>
            <person name="Hua J."/>
            <person name="Li M."/>
            <person name="Dong P."/>
            <person name="Cui Y."/>
            <person name="Xie Q."/>
            <person name="Bu W."/>
        </authorList>
    </citation>
    <scope>NUCLEOTIDE SEQUENCE</scope>
</reference>
<dbReference type="GO" id="GO:0006120">
    <property type="term" value="P:mitochondrial electron transport, NADH to ubiquinone"/>
    <property type="evidence" value="ECO:0007669"/>
    <property type="project" value="InterPro"/>
</dbReference>
<evidence type="ECO:0000256" key="3">
    <source>
        <dbReference type="ARBA" id="ARBA00007012"/>
    </source>
</evidence>
<evidence type="ECO:0000256" key="15">
    <source>
        <dbReference type="ARBA" id="ARBA00023128"/>
    </source>
</evidence>
<feature type="transmembrane region" description="Helical" evidence="18">
    <location>
        <begin position="7"/>
        <end position="32"/>
    </location>
</feature>
<dbReference type="GeneID" id="7670224"/>
<dbReference type="InterPro" id="IPR003917">
    <property type="entry name" value="NADH_UbQ_OxRdtase_chain2"/>
</dbReference>
<evidence type="ECO:0000256" key="8">
    <source>
        <dbReference type="ARBA" id="ARBA00022692"/>
    </source>
</evidence>
<feature type="transmembrane region" description="Helical" evidence="18">
    <location>
        <begin position="143"/>
        <end position="161"/>
    </location>
</feature>
<dbReference type="GO" id="GO:0008137">
    <property type="term" value="F:NADH dehydrogenase (ubiquinone) activity"/>
    <property type="evidence" value="ECO:0007669"/>
    <property type="project" value="UniProtKB-EC"/>
</dbReference>
<dbReference type="EMBL" id="EU427336">
    <property type="protein sequence ID" value="ABZ02008.1"/>
    <property type="molecule type" value="Genomic_DNA"/>
</dbReference>
<dbReference type="RefSeq" id="YP_002727910.1">
    <property type="nucleotide sequence ID" value="NC_012424.1"/>
</dbReference>
<dbReference type="CTD" id="4536"/>
<keyword evidence="13 18" id="KW-0520">NAD</keyword>
<evidence type="ECO:0000259" key="19">
    <source>
        <dbReference type="Pfam" id="PF00361"/>
    </source>
</evidence>
<evidence type="ECO:0000256" key="17">
    <source>
        <dbReference type="ARBA" id="ARBA00049551"/>
    </source>
</evidence>
<dbReference type="PANTHER" id="PTHR46552">
    <property type="entry name" value="NADH-UBIQUINONE OXIDOREDUCTASE CHAIN 2"/>
    <property type="match status" value="1"/>
</dbReference>
<keyword evidence="15 18" id="KW-0496">Mitochondrion</keyword>
<comment type="subcellular location">
    <subcellularLocation>
        <location evidence="2 18">Mitochondrion inner membrane</location>
        <topology evidence="2 18">Multi-pass membrane protein</topology>
    </subcellularLocation>
</comment>
<dbReference type="PRINTS" id="PR01436">
    <property type="entry name" value="NADHDHGNASE2"/>
</dbReference>
<keyword evidence="11 18" id="KW-0249">Electron transport</keyword>
<feature type="domain" description="NADH:quinone oxidoreductase/Mrp antiporter transmembrane" evidence="19">
    <location>
        <begin position="22"/>
        <end position="277"/>
    </location>
</feature>
<sequence length="324" mass="38155">MNFSKIMFLTIMFFSTVLVMSSSNWISMWMGMEMNLMAFIPFIYKKKEKKTAQAMMIYFLVQSMGSMIILFSILMNKMIHINFMSITSYLIIIGIMLKLGAAPFHNWFPEVVSNLGWIENLILMTWQKIAPMILLSNFINKDILLMNIILSSMVGAIGGLNTTSLRKIMAYSSINHMSWMFLMMLMQTQWFLYLLIYTLMLITTFIYFQDKKMFYLNQVNSKTESILEKFTISSIMLSMGGLPPFLGFLPKWMVINSMINSNMMMLMLFMLSMSLLTLFYYMRIMSSFMLIYSSIQSWNYKKNKMMTIMFVNFMLPTFLILSFW</sequence>
<dbReference type="GO" id="GO:0005743">
    <property type="term" value="C:mitochondrial inner membrane"/>
    <property type="evidence" value="ECO:0007669"/>
    <property type="project" value="UniProtKB-SubCell"/>
</dbReference>
<evidence type="ECO:0000256" key="6">
    <source>
        <dbReference type="ARBA" id="ARBA00022448"/>
    </source>
</evidence>
<keyword evidence="14 18" id="KW-0830">Ubiquinone</keyword>
<keyword evidence="9 18" id="KW-0999">Mitochondrion inner membrane</keyword>
<evidence type="ECO:0000256" key="16">
    <source>
        <dbReference type="ARBA" id="ARBA00023136"/>
    </source>
</evidence>
<organism evidence="20">
    <name type="scientific">Geocoris pallidipennis</name>
    <name type="common">Big-eyed bug</name>
    <dbReference type="NCBI Taxonomy" id="300797"/>
    <lineage>
        <taxon>Eukaryota</taxon>
        <taxon>Metazoa</taxon>
        <taxon>Ecdysozoa</taxon>
        <taxon>Arthropoda</taxon>
        <taxon>Hexapoda</taxon>
        <taxon>Insecta</taxon>
        <taxon>Pterygota</taxon>
        <taxon>Neoptera</taxon>
        <taxon>Paraneoptera</taxon>
        <taxon>Hemiptera</taxon>
        <taxon>Heteroptera</taxon>
        <taxon>Panheteroptera</taxon>
        <taxon>Pentatomomorpha</taxon>
        <taxon>Lygaeoidea</taxon>
        <taxon>Geocoridae</taxon>
        <taxon>Geocoris</taxon>
    </lineage>
</organism>
<comment type="function">
    <text evidence="1">Core subunit of the mitochondrial membrane respiratory chain NADH dehydrogenase (Complex I) that is believed to belong to the minimal assembly required for catalysis. Complex I functions in the transfer of electrons from NADH to the respiratory chain. The immediate electron acceptor for the enzyme is believed to be ubiquinone.</text>
</comment>
<evidence type="ECO:0000256" key="1">
    <source>
        <dbReference type="ARBA" id="ARBA00003257"/>
    </source>
</evidence>
<evidence type="ECO:0000256" key="18">
    <source>
        <dbReference type="RuleBase" id="RU003403"/>
    </source>
</evidence>
<keyword evidence="12 18" id="KW-1133">Transmembrane helix</keyword>
<feature type="transmembrane region" description="Helical" evidence="18">
    <location>
        <begin position="86"/>
        <end position="108"/>
    </location>
</feature>